<feature type="transmembrane region" description="Helical" evidence="5">
    <location>
        <begin position="222"/>
        <end position="242"/>
    </location>
</feature>
<feature type="transmembrane region" description="Helical" evidence="5">
    <location>
        <begin position="376"/>
        <end position="397"/>
    </location>
</feature>
<reference evidence="7" key="1">
    <citation type="submission" date="2015-11" db="EMBL/GenBank/DDBJ databases">
        <title>De novo transcriptome assembly of four potential Pierce s Disease insect vectors from Arizona vineyards.</title>
        <authorList>
            <person name="Tassone E.E."/>
        </authorList>
    </citation>
    <scope>NUCLEOTIDE SEQUENCE</scope>
</reference>
<evidence type="ECO:0000256" key="1">
    <source>
        <dbReference type="ARBA" id="ARBA00004141"/>
    </source>
</evidence>
<keyword evidence="2 5" id="KW-0812">Transmembrane</keyword>
<proteinExistence type="predicted"/>
<comment type="subcellular location">
    <subcellularLocation>
        <location evidence="1">Membrane</location>
        <topology evidence="1">Multi-pass membrane protein</topology>
    </subcellularLocation>
</comment>
<dbReference type="AlphaFoldDB" id="A0A1B6GQG8"/>
<feature type="non-terminal residue" evidence="7">
    <location>
        <position position="1"/>
    </location>
</feature>
<keyword evidence="3 5" id="KW-1133">Transmembrane helix</keyword>
<feature type="transmembrane region" description="Helical" evidence="5">
    <location>
        <begin position="442"/>
        <end position="461"/>
    </location>
</feature>
<evidence type="ECO:0000256" key="2">
    <source>
        <dbReference type="ARBA" id="ARBA00022692"/>
    </source>
</evidence>
<feature type="transmembrane region" description="Helical" evidence="5">
    <location>
        <begin position="165"/>
        <end position="186"/>
    </location>
</feature>
<dbReference type="PANTHER" id="PTHR24064">
    <property type="entry name" value="SOLUTE CARRIER FAMILY 22 MEMBER"/>
    <property type="match status" value="1"/>
</dbReference>
<name>A0A1B6GQG8_9HEMI</name>
<feature type="transmembrane region" description="Helical" evidence="5">
    <location>
        <begin position="198"/>
        <end position="216"/>
    </location>
</feature>
<dbReference type="PROSITE" id="PS50850">
    <property type="entry name" value="MFS"/>
    <property type="match status" value="1"/>
</dbReference>
<evidence type="ECO:0000256" key="3">
    <source>
        <dbReference type="ARBA" id="ARBA00022989"/>
    </source>
</evidence>
<dbReference type="Gene3D" id="1.20.1250.20">
    <property type="entry name" value="MFS general substrate transporter like domains"/>
    <property type="match status" value="1"/>
</dbReference>
<dbReference type="EMBL" id="GECZ01005091">
    <property type="protein sequence ID" value="JAS64678.1"/>
    <property type="molecule type" value="Transcribed_RNA"/>
</dbReference>
<dbReference type="GO" id="GO:0022857">
    <property type="term" value="F:transmembrane transporter activity"/>
    <property type="evidence" value="ECO:0007669"/>
    <property type="project" value="InterPro"/>
</dbReference>
<dbReference type="InterPro" id="IPR020846">
    <property type="entry name" value="MFS_dom"/>
</dbReference>
<dbReference type="InterPro" id="IPR036259">
    <property type="entry name" value="MFS_trans_sf"/>
</dbReference>
<gene>
    <name evidence="7" type="ORF">g.26050</name>
</gene>
<dbReference type="GO" id="GO:0016020">
    <property type="term" value="C:membrane"/>
    <property type="evidence" value="ECO:0007669"/>
    <property type="project" value="UniProtKB-SubCell"/>
</dbReference>
<dbReference type="PROSITE" id="PS00216">
    <property type="entry name" value="SUGAR_TRANSPORT_1"/>
    <property type="match status" value="1"/>
</dbReference>
<keyword evidence="4 5" id="KW-0472">Membrane</keyword>
<dbReference type="InterPro" id="IPR005828">
    <property type="entry name" value="MFS_sugar_transport-like"/>
</dbReference>
<accession>A0A1B6GQG8</accession>
<dbReference type="Pfam" id="PF00083">
    <property type="entry name" value="Sugar_tr"/>
    <property type="match status" value="1"/>
</dbReference>
<feature type="transmembrane region" description="Helical" evidence="5">
    <location>
        <begin position="467"/>
        <end position="490"/>
    </location>
</feature>
<feature type="domain" description="Major facilitator superfamily (MFS) profile" evidence="6">
    <location>
        <begin position="120"/>
        <end position="553"/>
    </location>
</feature>
<feature type="transmembrane region" description="Helical" evidence="5">
    <location>
        <begin position="254"/>
        <end position="277"/>
    </location>
</feature>
<dbReference type="InterPro" id="IPR005829">
    <property type="entry name" value="Sugar_transporter_CS"/>
</dbReference>
<feature type="transmembrane region" description="Helical" evidence="5">
    <location>
        <begin position="409"/>
        <end position="430"/>
    </location>
</feature>
<protein>
    <recommendedName>
        <fullName evidence="6">Major facilitator superfamily (MFS) profile domain-containing protein</fullName>
    </recommendedName>
</protein>
<evidence type="ECO:0000256" key="4">
    <source>
        <dbReference type="ARBA" id="ARBA00023136"/>
    </source>
</evidence>
<organism evidence="7">
    <name type="scientific">Cuerna arida</name>
    <dbReference type="NCBI Taxonomy" id="1464854"/>
    <lineage>
        <taxon>Eukaryota</taxon>
        <taxon>Metazoa</taxon>
        <taxon>Ecdysozoa</taxon>
        <taxon>Arthropoda</taxon>
        <taxon>Hexapoda</taxon>
        <taxon>Insecta</taxon>
        <taxon>Pterygota</taxon>
        <taxon>Neoptera</taxon>
        <taxon>Paraneoptera</taxon>
        <taxon>Hemiptera</taxon>
        <taxon>Auchenorrhyncha</taxon>
        <taxon>Membracoidea</taxon>
        <taxon>Cicadellidae</taxon>
        <taxon>Cicadellinae</taxon>
        <taxon>Proconiini</taxon>
        <taxon>Cuerna</taxon>
    </lineage>
</organism>
<sequence>HNRAVFAVSARTYVRESATHIAMAPSDDMDLDAMLKELGQFGRFQTVYFTMLLFPVLLCGFQSTEYIFTTMNIAHRCRVPECEGTTGDATFSTPWLTHAVPLTEDLEPENCLRYRPLSNNTIAINTSCPADLFNLNVTQECHEWVFAESARSIAHDFNIMCPKDFWKLTILGSFSVMTSFVGLPLAGLFSDRLGRKTVMVYGAVIICCIGIIRSFAVNYEMLASLEILNGLVTGAIYGPAFLLGLETLAPSKRLLGSMLVNMYFAMGEVVMGCYMWILQDWRLLLRFFYIPMLAVAALHWLLPESVRWLYTRGRYDDIEIIFNKIAKINKTENSLQNVLTDLRAPKPDDKNQFGKGEAEEPIKSLRLTAVFKSRVIMWRLFVCALCWVASIFSYYGISQNATYLSGGNRYTTFLLVSLVEVPAYIASLWIPDWSFLGRRGTNAWSFFVAGAACLALKFVSSAPDQRLLSLLLFLVAKFASTMTLTVIYLYTAEVFPTEVRHSLLSTCSMFGRIGSILSQQIRLVEVYVDPNLVFGVVSLIGGVLALTCPETLGTKLPDTILEAEAIGRTPGAESQPTDKKQAQ</sequence>
<evidence type="ECO:0000313" key="7">
    <source>
        <dbReference type="EMBL" id="JAS64678.1"/>
    </source>
</evidence>
<feature type="transmembrane region" description="Helical" evidence="5">
    <location>
        <begin position="283"/>
        <end position="302"/>
    </location>
</feature>
<dbReference type="SUPFAM" id="SSF103473">
    <property type="entry name" value="MFS general substrate transporter"/>
    <property type="match status" value="1"/>
</dbReference>
<evidence type="ECO:0000259" key="6">
    <source>
        <dbReference type="PROSITE" id="PS50850"/>
    </source>
</evidence>
<evidence type="ECO:0000256" key="5">
    <source>
        <dbReference type="SAM" id="Phobius"/>
    </source>
</evidence>